<dbReference type="PANTHER" id="PTHR47797:SF3">
    <property type="entry name" value="CYTOCHROME B561 DOMAIN-CONTAINING PROTEIN"/>
    <property type="match status" value="1"/>
</dbReference>
<evidence type="ECO:0000256" key="5">
    <source>
        <dbReference type="ARBA" id="ARBA00022989"/>
    </source>
</evidence>
<evidence type="ECO:0000313" key="10">
    <source>
        <dbReference type="EMBL" id="CAE0443022.1"/>
    </source>
</evidence>
<evidence type="ECO:0000259" key="9">
    <source>
        <dbReference type="PROSITE" id="PS50939"/>
    </source>
</evidence>
<evidence type="ECO:0000256" key="4">
    <source>
        <dbReference type="ARBA" id="ARBA00022982"/>
    </source>
</evidence>
<sequence length="319" mass="34323">MDANTNFPGRNCFGDAVSATVSKFAGSDPIGGAIWTGWTTELCQLDTDGDGLTNGQELCDADCDGVVDAGACTPTHPALPGDSTDLRDCGGPDLVKIHLSFMLAAWAVLAPAGILLVVIRKRKPGWFPYHRNIMSGTACLTVIGFIVIVIQSGIDSIGNNNHTKAGFVTVLLSVVQPISGFLRVHVYPGEEKSGKRLAWEAQHQWTGRFAMFAATFAMITGIEIYFGNESIGYVLAAVFGLVTATCFVYVICSRDREMYQNMTRKFQAKPKGLKEHAGSYQSTPPPAMASTPTFAQKDNASLTPEAAGQGRRTWNDFEV</sequence>
<feature type="region of interest" description="Disordered" evidence="7">
    <location>
        <begin position="270"/>
        <end position="319"/>
    </location>
</feature>
<evidence type="ECO:0000256" key="8">
    <source>
        <dbReference type="SAM" id="Phobius"/>
    </source>
</evidence>
<keyword evidence="3 8" id="KW-0812">Transmembrane</keyword>
<dbReference type="InterPro" id="IPR057626">
    <property type="entry name" value="S-S_Temptin"/>
</dbReference>
<feature type="transmembrane region" description="Helical" evidence="8">
    <location>
        <begin position="131"/>
        <end position="154"/>
    </location>
</feature>
<name>A0A7S3V058_9STRA</name>
<gene>
    <name evidence="10" type="ORF">ASTO00021_LOCUS13130</name>
</gene>
<dbReference type="PROSITE" id="PS50939">
    <property type="entry name" value="CYTOCHROME_B561"/>
    <property type="match status" value="1"/>
</dbReference>
<comment type="subcellular location">
    <subcellularLocation>
        <location evidence="1">Membrane</location>
    </subcellularLocation>
</comment>
<proteinExistence type="predicted"/>
<feature type="domain" description="Cytochrome b561" evidence="9">
    <location>
        <begin position="55"/>
        <end position="255"/>
    </location>
</feature>
<evidence type="ECO:0000256" key="3">
    <source>
        <dbReference type="ARBA" id="ARBA00022692"/>
    </source>
</evidence>
<dbReference type="Gene3D" id="1.20.120.1770">
    <property type="match status" value="1"/>
</dbReference>
<feature type="transmembrane region" description="Helical" evidence="8">
    <location>
        <begin position="205"/>
        <end position="225"/>
    </location>
</feature>
<keyword evidence="4" id="KW-0249">Electron transport</keyword>
<dbReference type="EMBL" id="HBIN01017218">
    <property type="protein sequence ID" value="CAE0443022.1"/>
    <property type="molecule type" value="Transcribed_RNA"/>
</dbReference>
<evidence type="ECO:0000256" key="1">
    <source>
        <dbReference type="ARBA" id="ARBA00004370"/>
    </source>
</evidence>
<keyword evidence="6 8" id="KW-0472">Membrane</keyword>
<dbReference type="GO" id="GO:0016020">
    <property type="term" value="C:membrane"/>
    <property type="evidence" value="ECO:0007669"/>
    <property type="project" value="UniProtKB-SubCell"/>
</dbReference>
<evidence type="ECO:0000256" key="7">
    <source>
        <dbReference type="SAM" id="MobiDB-lite"/>
    </source>
</evidence>
<dbReference type="Pfam" id="PF24784">
    <property type="entry name" value="Temptin_C"/>
    <property type="match status" value="1"/>
</dbReference>
<feature type="transmembrane region" description="Helical" evidence="8">
    <location>
        <begin position="166"/>
        <end position="184"/>
    </location>
</feature>
<dbReference type="PANTHER" id="PTHR47797">
    <property type="entry name" value="DEHYDROGENASE, PUTATIVE (AFU_ORTHOLOGUE AFUA_8G05805)-RELATED"/>
    <property type="match status" value="1"/>
</dbReference>
<accession>A0A7S3V058</accession>
<feature type="transmembrane region" description="Helical" evidence="8">
    <location>
        <begin position="231"/>
        <end position="252"/>
    </location>
</feature>
<dbReference type="InterPro" id="IPR006593">
    <property type="entry name" value="Cyt_b561/ferric_Rdtase_TM"/>
</dbReference>
<keyword evidence="2" id="KW-0813">Transport</keyword>
<reference evidence="10" key="1">
    <citation type="submission" date="2021-01" db="EMBL/GenBank/DDBJ databases">
        <authorList>
            <person name="Corre E."/>
            <person name="Pelletier E."/>
            <person name="Niang G."/>
            <person name="Scheremetjew M."/>
            <person name="Finn R."/>
            <person name="Kale V."/>
            <person name="Holt S."/>
            <person name="Cochrane G."/>
            <person name="Meng A."/>
            <person name="Brown T."/>
            <person name="Cohen L."/>
        </authorList>
    </citation>
    <scope>NUCLEOTIDE SEQUENCE</scope>
    <source>
        <strain evidence="10">GSBS06</strain>
    </source>
</reference>
<dbReference type="Pfam" id="PF03188">
    <property type="entry name" value="Cytochrom_B561"/>
    <property type="match status" value="1"/>
</dbReference>
<organism evidence="10">
    <name type="scientific">Aplanochytrium stocchinoi</name>
    <dbReference type="NCBI Taxonomy" id="215587"/>
    <lineage>
        <taxon>Eukaryota</taxon>
        <taxon>Sar</taxon>
        <taxon>Stramenopiles</taxon>
        <taxon>Bigyra</taxon>
        <taxon>Labyrinthulomycetes</taxon>
        <taxon>Thraustochytrida</taxon>
        <taxon>Thraustochytriidae</taxon>
        <taxon>Aplanochytrium</taxon>
    </lineage>
</organism>
<keyword evidence="5 8" id="KW-1133">Transmembrane helix</keyword>
<evidence type="ECO:0000256" key="2">
    <source>
        <dbReference type="ARBA" id="ARBA00022448"/>
    </source>
</evidence>
<dbReference type="CDD" id="cd08760">
    <property type="entry name" value="Cyt_b561_FRRS1_like"/>
    <property type="match status" value="1"/>
</dbReference>
<dbReference type="AlphaFoldDB" id="A0A7S3V058"/>
<protein>
    <recommendedName>
        <fullName evidence="9">Cytochrome b561 domain-containing protein</fullName>
    </recommendedName>
</protein>
<evidence type="ECO:0000256" key="6">
    <source>
        <dbReference type="ARBA" id="ARBA00023136"/>
    </source>
</evidence>
<dbReference type="SMART" id="SM00665">
    <property type="entry name" value="B561"/>
    <property type="match status" value="1"/>
</dbReference>
<feature type="transmembrane region" description="Helical" evidence="8">
    <location>
        <begin position="97"/>
        <end position="119"/>
    </location>
</feature>